<reference evidence="1" key="1">
    <citation type="journal article" date="2023" name="Genome Biol. Evol.">
        <title>Long-read-based Genome Assembly of Drosophila gunungcola Reveals Fewer Chemosensory Genes in Flower-breeding Species.</title>
        <authorList>
            <person name="Negi A."/>
            <person name="Liao B.Y."/>
            <person name="Yeh S.D."/>
        </authorList>
    </citation>
    <scope>NUCLEOTIDE SEQUENCE</scope>
    <source>
        <strain evidence="1">Sukarami</strain>
    </source>
</reference>
<evidence type="ECO:0000313" key="1">
    <source>
        <dbReference type="EMBL" id="KAI8041450.1"/>
    </source>
</evidence>
<organism evidence="1 2">
    <name type="scientific">Drosophila gunungcola</name>
    <name type="common">fruit fly</name>
    <dbReference type="NCBI Taxonomy" id="103775"/>
    <lineage>
        <taxon>Eukaryota</taxon>
        <taxon>Metazoa</taxon>
        <taxon>Ecdysozoa</taxon>
        <taxon>Arthropoda</taxon>
        <taxon>Hexapoda</taxon>
        <taxon>Insecta</taxon>
        <taxon>Pterygota</taxon>
        <taxon>Neoptera</taxon>
        <taxon>Endopterygota</taxon>
        <taxon>Diptera</taxon>
        <taxon>Brachycera</taxon>
        <taxon>Muscomorpha</taxon>
        <taxon>Ephydroidea</taxon>
        <taxon>Drosophilidae</taxon>
        <taxon>Drosophila</taxon>
        <taxon>Sophophora</taxon>
    </lineage>
</organism>
<dbReference type="EMBL" id="JAMKOV010000003">
    <property type="protein sequence ID" value="KAI8041450.1"/>
    <property type="molecule type" value="Genomic_DNA"/>
</dbReference>
<dbReference type="OrthoDB" id="7865045at2759"/>
<gene>
    <name evidence="1" type="ORF">M5D96_005709</name>
</gene>
<comment type="caution">
    <text evidence="1">The sequence shown here is derived from an EMBL/GenBank/DDBJ whole genome shotgun (WGS) entry which is preliminary data.</text>
</comment>
<keyword evidence="2" id="KW-1185">Reference proteome</keyword>
<sequence>MASEEDEVYTEDETNEAMFFIREHELPMTELRYALKYVRILHGARSPENQVLADPVAQIPVAEVEPPVFNWEDKENQPVERHP</sequence>
<name>A0A9Q0BRQ3_9MUSC</name>
<dbReference type="AlphaFoldDB" id="A0A9Q0BRQ3"/>
<protein>
    <submittedName>
        <fullName evidence="1">Uncharacterized protein</fullName>
    </submittedName>
</protein>
<dbReference type="Proteomes" id="UP001059596">
    <property type="component" value="Unassembled WGS sequence"/>
</dbReference>
<proteinExistence type="predicted"/>
<evidence type="ECO:0000313" key="2">
    <source>
        <dbReference type="Proteomes" id="UP001059596"/>
    </source>
</evidence>
<accession>A0A9Q0BRQ3</accession>